<keyword evidence="2 5" id="KW-0808">Transferase</keyword>
<dbReference type="Pfam" id="PF12464">
    <property type="entry name" value="Mac"/>
    <property type="match status" value="1"/>
</dbReference>
<organism evidence="7 8">
    <name type="scientific">Pontibacter korlensis</name>
    <dbReference type="NCBI Taxonomy" id="400092"/>
    <lineage>
        <taxon>Bacteria</taxon>
        <taxon>Pseudomonadati</taxon>
        <taxon>Bacteroidota</taxon>
        <taxon>Cytophagia</taxon>
        <taxon>Cytophagales</taxon>
        <taxon>Hymenobacteraceae</taxon>
        <taxon>Pontibacter</taxon>
    </lineage>
</organism>
<dbReference type="RefSeq" id="WP_046313637.1">
    <property type="nucleotide sequence ID" value="NZ_CBCSCY010000019.1"/>
</dbReference>
<dbReference type="GO" id="GO:0008870">
    <property type="term" value="F:galactoside O-acetyltransferase activity"/>
    <property type="evidence" value="ECO:0007669"/>
    <property type="project" value="TreeGrafter"/>
</dbReference>
<comment type="similarity">
    <text evidence="1 5">Belongs to the transferase hexapeptide repeat family.</text>
</comment>
<dbReference type="Gene3D" id="2.160.10.10">
    <property type="entry name" value="Hexapeptide repeat proteins"/>
    <property type="match status" value="1"/>
</dbReference>
<evidence type="ECO:0000259" key="6">
    <source>
        <dbReference type="SMART" id="SM01266"/>
    </source>
</evidence>
<dbReference type="PROSITE" id="PS00101">
    <property type="entry name" value="HEXAPEP_TRANSFERASES"/>
    <property type="match status" value="1"/>
</dbReference>
<dbReference type="InterPro" id="IPR011004">
    <property type="entry name" value="Trimer_LpxA-like_sf"/>
</dbReference>
<dbReference type="PANTHER" id="PTHR43017">
    <property type="entry name" value="GALACTOSIDE O-ACETYLTRANSFERASE"/>
    <property type="match status" value="1"/>
</dbReference>
<dbReference type="PANTHER" id="PTHR43017:SF1">
    <property type="entry name" value="ACETYLTRANSFERASE YJL218W-RELATED"/>
    <property type="match status" value="1"/>
</dbReference>
<dbReference type="HOGENOM" id="CLU_051638_3_0_10"/>
<dbReference type="KEGG" id="pko:PKOR_22420"/>
<dbReference type="AlphaFoldDB" id="A0A0E3UYP1"/>
<dbReference type="PATRIC" id="fig|400092.3.peg.4921"/>
<keyword evidence="4 5" id="KW-0012">Acyltransferase</keyword>
<dbReference type="InterPro" id="IPR018357">
    <property type="entry name" value="Hexapep_transf_CS"/>
</dbReference>
<evidence type="ECO:0000256" key="1">
    <source>
        <dbReference type="ARBA" id="ARBA00007274"/>
    </source>
</evidence>
<keyword evidence="3" id="KW-0677">Repeat</keyword>
<feature type="domain" description="Maltose/galactoside acetyltransferase" evidence="6">
    <location>
        <begin position="5"/>
        <end position="59"/>
    </location>
</feature>
<evidence type="ECO:0000256" key="3">
    <source>
        <dbReference type="ARBA" id="ARBA00022737"/>
    </source>
</evidence>
<keyword evidence="8" id="KW-1185">Reference proteome</keyword>
<accession>A0A0E3UYP1</accession>
<dbReference type="STRING" id="400092.PKOR_22420"/>
<reference evidence="7 8" key="1">
    <citation type="journal article" date="2015" name="Sci. Rep.">
        <title>Unraveling adaptation of Pontibacter korlensis to radiation and infertility in desert through complete genome and comparative transcriptomic analysis.</title>
        <authorList>
            <person name="Dai J."/>
            <person name="Dai W."/>
            <person name="Qiu C."/>
            <person name="Yang Z."/>
            <person name="Zhang Y."/>
            <person name="Zhou M."/>
            <person name="Zhang L."/>
            <person name="Fang C."/>
            <person name="Gao Q."/>
            <person name="Yang Q."/>
            <person name="Li X."/>
            <person name="Wang Z."/>
            <person name="Wang Z."/>
            <person name="Jia Z."/>
            <person name="Chen X."/>
        </authorList>
    </citation>
    <scope>NUCLEOTIDE SEQUENCE [LARGE SCALE GENOMIC DNA]</scope>
    <source>
        <strain evidence="7 8">X14-1T</strain>
    </source>
</reference>
<dbReference type="InterPro" id="IPR001451">
    <property type="entry name" value="Hexapep"/>
</dbReference>
<dbReference type="Pfam" id="PF00132">
    <property type="entry name" value="Hexapep"/>
    <property type="match status" value="1"/>
</dbReference>
<evidence type="ECO:0000313" key="8">
    <source>
        <dbReference type="Proteomes" id="UP000033109"/>
    </source>
</evidence>
<dbReference type="SMART" id="SM01266">
    <property type="entry name" value="Mac"/>
    <property type="match status" value="1"/>
</dbReference>
<dbReference type="OrthoDB" id="9812571at2"/>
<proteinExistence type="inferred from homology"/>
<dbReference type="InterPro" id="IPR039369">
    <property type="entry name" value="LacA-like"/>
</dbReference>
<evidence type="ECO:0000256" key="5">
    <source>
        <dbReference type="RuleBase" id="RU367021"/>
    </source>
</evidence>
<name>A0A0E3UYP1_9BACT</name>
<dbReference type="EC" id="2.3.1.-" evidence="5"/>
<dbReference type="CDD" id="cd03357">
    <property type="entry name" value="LbH_MAT_GAT"/>
    <property type="match status" value="1"/>
</dbReference>
<dbReference type="EMBL" id="CP009621">
    <property type="protein sequence ID" value="AKD05312.1"/>
    <property type="molecule type" value="Genomic_DNA"/>
</dbReference>
<dbReference type="Proteomes" id="UP000033109">
    <property type="component" value="Chromosome"/>
</dbReference>
<gene>
    <name evidence="7" type="ORF">PKOR_22420</name>
</gene>
<evidence type="ECO:0000313" key="7">
    <source>
        <dbReference type="EMBL" id="AKD05312.1"/>
    </source>
</evidence>
<dbReference type="SUPFAM" id="SSF51161">
    <property type="entry name" value="Trimeric LpxA-like enzymes"/>
    <property type="match status" value="1"/>
</dbReference>
<dbReference type="FunFam" id="2.160.10.10:FF:000008">
    <property type="entry name" value="Maltose O-acetyltransferase"/>
    <property type="match status" value="1"/>
</dbReference>
<evidence type="ECO:0000256" key="2">
    <source>
        <dbReference type="ARBA" id="ARBA00022679"/>
    </source>
</evidence>
<sequence>MKTEKEKMLSGELYDALDKQLSDERLRTRLLLKELNDSREDQAEERSRILKELIPDAGEGLWLQPPFYCDYGTNIKVGEKVFFNFNCIVLDVMQVTIGSRTLFGPNVQIYTATHPMDHKERASGLEFAKPITIGEDVWVGGSAVICPGVSIGDRAVIGAGSVVTKDIPSGVFAAGNPCRVIRSLEQTE</sequence>
<evidence type="ECO:0000256" key="4">
    <source>
        <dbReference type="ARBA" id="ARBA00023315"/>
    </source>
</evidence>
<dbReference type="InterPro" id="IPR024688">
    <property type="entry name" value="Mac_dom"/>
</dbReference>
<protein>
    <recommendedName>
        <fullName evidence="5">Acetyltransferase</fullName>
        <ecNumber evidence="5">2.3.1.-</ecNumber>
    </recommendedName>
</protein>